<evidence type="ECO:0000313" key="2">
    <source>
        <dbReference type="EMBL" id="QHT24684.1"/>
    </source>
</evidence>
<feature type="transmembrane region" description="Helical" evidence="1">
    <location>
        <begin position="114"/>
        <end position="137"/>
    </location>
</feature>
<proteinExistence type="predicted"/>
<feature type="transmembrane region" description="Helical" evidence="1">
    <location>
        <begin position="183"/>
        <end position="207"/>
    </location>
</feature>
<name>A0A6C0E6J7_9ZZZZ</name>
<dbReference type="EMBL" id="MN739747">
    <property type="protein sequence ID" value="QHT24684.1"/>
    <property type="molecule type" value="Genomic_DNA"/>
</dbReference>
<dbReference type="AlphaFoldDB" id="A0A6C0E6J7"/>
<feature type="transmembrane region" description="Helical" evidence="1">
    <location>
        <begin position="263"/>
        <end position="286"/>
    </location>
</feature>
<keyword evidence="1" id="KW-0812">Transmembrane</keyword>
<reference evidence="2" key="1">
    <citation type="journal article" date="2020" name="Nature">
        <title>Giant virus diversity and host interactions through global metagenomics.</title>
        <authorList>
            <person name="Schulz F."/>
            <person name="Roux S."/>
            <person name="Paez-Espino D."/>
            <person name="Jungbluth S."/>
            <person name="Walsh D.A."/>
            <person name="Denef V.J."/>
            <person name="McMahon K.D."/>
            <person name="Konstantinidis K.T."/>
            <person name="Eloe-Fadrosh E.A."/>
            <person name="Kyrpides N.C."/>
            <person name="Woyke T."/>
        </authorList>
    </citation>
    <scope>NUCLEOTIDE SEQUENCE</scope>
    <source>
        <strain evidence="2">GVMAG-M-3300023179-150</strain>
    </source>
</reference>
<protein>
    <submittedName>
        <fullName evidence="2">Uncharacterized protein</fullName>
    </submittedName>
</protein>
<feature type="transmembrane region" description="Helical" evidence="1">
    <location>
        <begin position="306"/>
        <end position="339"/>
    </location>
</feature>
<organism evidence="2">
    <name type="scientific">viral metagenome</name>
    <dbReference type="NCBI Taxonomy" id="1070528"/>
    <lineage>
        <taxon>unclassified sequences</taxon>
        <taxon>metagenomes</taxon>
        <taxon>organismal metagenomes</taxon>
    </lineage>
</organism>
<accession>A0A6C0E6J7</accession>
<keyword evidence="1" id="KW-0472">Membrane</keyword>
<sequence>MKDTCFCESDKNGLPTLYERLCCCICIGKKEELIQLDCCKNYVHKSCFITAAFIHSNQIINSKDTPGTTKFSEIDICHYCQQPYNKNLFPDTPHTNEEVQLLNKNRKLRTKLTIMWTILTILSFGIGLCDNILLATYKNKGIELYKNKFMDNCIANYTGNCNEYVNRHECCSDVFDDQTKWPFGLTLLTSMIGAFLIFVFTSCFGCLHESSCSYDLINSIPIVTTELPPIHCRNHSFSLYSIEDYKEELNKNKGIYKSNQKRLIIPSIMLMWQLIYLFIMLGYNLWYIPVYTSPSVTLEESYKLSLYYIPILCLFNVFYLAIICPIISIIIVLFAWCFLCCAEERGKIKNNISDGKNNIELCDRDTTFNSLKNSSIV</sequence>
<evidence type="ECO:0000256" key="1">
    <source>
        <dbReference type="SAM" id="Phobius"/>
    </source>
</evidence>
<keyword evidence="1" id="KW-1133">Transmembrane helix</keyword>